<gene>
    <name evidence="3" type="ORF">TI39_contig307g00082</name>
</gene>
<dbReference type="PANTHER" id="PTHR24320:SF33">
    <property type="entry name" value="OXIDOREDUCTASE BLI-4, MITOCHONDRIAL-RELATED"/>
    <property type="match status" value="1"/>
</dbReference>
<organism evidence="3 4">
    <name type="scientific">Zymoseptoria brevis</name>
    <dbReference type="NCBI Taxonomy" id="1047168"/>
    <lineage>
        <taxon>Eukaryota</taxon>
        <taxon>Fungi</taxon>
        <taxon>Dikarya</taxon>
        <taxon>Ascomycota</taxon>
        <taxon>Pezizomycotina</taxon>
        <taxon>Dothideomycetes</taxon>
        <taxon>Dothideomycetidae</taxon>
        <taxon>Mycosphaerellales</taxon>
        <taxon>Mycosphaerellaceae</taxon>
        <taxon>Zymoseptoria</taxon>
    </lineage>
</organism>
<evidence type="ECO:0000313" key="3">
    <source>
        <dbReference type="EMBL" id="KJY00905.1"/>
    </source>
</evidence>
<dbReference type="SUPFAM" id="SSF51735">
    <property type="entry name" value="NAD(P)-binding Rossmann-fold domains"/>
    <property type="match status" value="1"/>
</dbReference>
<dbReference type="InterPro" id="IPR036291">
    <property type="entry name" value="NAD(P)-bd_dom_sf"/>
</dbReference>
<keyword evidence="2" id="KW-0560">Oxidoreductase</keyword>
<comment type="similarity">
    <text evidence="1">Belongs to the short-chain dehydrogenases/reductases (SDR) family.</text>
</comment>
<dbReference type="Gene3D" id="3.40.50.720">
    <property type="entry name" value="NAD(P)-binding Rossmann-like Domain"/>
    <property type="match status" value="1"/>
</dbReference>
<accession>A0A0F4GTY2</accession>
<dbReference type="STRING" id="1047168.A0A0F4GTY2"/>
<dbReference type="OrthoDB" id="191139at2759"/>
<sequence>MFLCSKVSRPLFHQTKQQFRTRNMSSIVNAAKATLSENLGGIAQSLAPAGTEFSLDDVPDQSGKVAVVTGGSAGIGYGATHTLLTKNISKLFILSGGEEKADTAHQAISKELGEEKASRVVLVHCDLGDWKSISGAAKKITDGTDRLDILIQNAGRGIMTYQLSDLGVDRHMAVNHFGHALLTSHLLPLLKNTASGQNVVRVTNQASNLHESAPKDTKFASLDELNTDLGPNGQYGRAKLANILFSRYLARHLTKDHPRILVNATHPGVVFTDMSQKDIHEPYPLLGYGMSVAAAPFKKDQFDGALSTLYAATVTHKSGEYICPPAAVEPGSELSQDEALQDQLMKLTREIIAEKMNGETLEL</sequence>
<dbReference type="AlphaFoldDB" id="A0A0F4GTY2"/>
<dbReference type="Pfam" id="PF00106">
    <property type="entry name" value="adh_short"/>
    <property type="match status" value="1"/>
</dbReference>
<comment type="caution">
    <text evidence="3">The sequence shown here is derived from an EMBL/GenBank/DDBJ whole genome shotgun (WGS) entry which is preliminary data.</text>
</comment>
<protein>
    <submittedName>
        <fullName evidence="3">Retinol dehydrogenase 12 like protein</fullName>
    </submittedName>
</protein>
<dbReference type="GO" id="GO:0016491">
    <property type="term" value="F:oxidoreductase activity"/>
    <property type="evidence" value="ECO:0007669"/>
    <property type="project" value="UniProtKB-KW"/>
</dbReference>
<proteinExistence type="inferred from homology"/>
<reference evidence="3 4" key="1">
    <citation type="submission" date="2015-03" db="EMBL/GenBank/DDBJ databases">
        <title>RNA-seq based gene annotation and comparative genomics of four Zymoseptoria species reveal species-specific pathogenicity related genes and transposable element activity.</title>
        <authorList>
            <person name="Grandaubert J."/>
            <person name="Bhattacharyya A."/>
            <person name="Stukenbrock E.H."/>
        </authorList>
    </citation>
    <scope>NUCLEOTIDE SEQUENCE [LARGE SCALE GENOMIC DNA]</scope>
    <source>
        <strain evidence="3 4">Zb18110</strain>
    </source>
</reference>
<dbReference type="InterPro" id="IPR002347">
    <property type="entry name" value="SDR_fam"/>
</dbReference>
<evidence type="ECO:0000313" key="4">
    <source>
        <dbReference type="Proteomes" id="UP000033647"/>
    </source>
</evidence>
<name>A0A0F4GTY2_9PEZI</name>
<evidence type="ECO:0000256" key="1">
    <source>
        <dbReference type="ARBA" id="ARBA00006484"/>
    </source>
</evidence>
<keyword evidence="4" id="KW-1185">Reference proteome</keyword>
<dbReference type="PANTHER" id="PTHR24320">
    <property type="entry name" value="RETINOL DEHYDROGENASE"/>
    <property type="match status" value="1"/>
</dbReference>
<dbReference type="Proteomes" id="UP000033647">
    <property type="component" value="Unassembled WGS sequence"/>
</dbReference>
<dbReference type="EMBL" id="LAFY01000299">
    <property type="protein sequence ID" value="KJY00905.1"/>
    <property type="molecule type" value="Genomic_DNA"/>
</dbReference>
<evidence type="ECO:0000256" key="2">
    <source>
        <dbReference type="ARBA" id="ARBA00023002"/>
    </source>
</evidence>
<dbReference type="PRINTS" id="PR00081">
    <property type="entry name" value="GDHRDH"/>
</dbReference>